<evidence type="ECO:0000259" key="1">
    <source>
        <dbReference type="PROSITE" id="PS50943"/>
    </source>
</evidence>
<keyword evidence="3" id="KW-1185">Reference proteome</keyword>
<dbReference type="HOGENOM" id="CLU_066192_54_0_9"/>
<sequence length="63" mass="7303">MLLSKIQQKQLTYTEVGKAVGVSRQMISYIVNCRCNPSWKLQRRLEQFFGIPASELLAESEQR</sequence>
<dbReference type="AlphaFoldDB" id="R4KD69"/>
<dbReference type="Proteomes" id="UP000013520">
    <property type="component" value="Chromosome"/>
</dbReference>
<proteinExistence type="predicted"/>
<dbReference type="GO" id="GO:0003677">
    <property type="term" value="F:DNA binding"/>
    <property type="evidence" value="ECO:0007669"/>
    <property type="project" value="InterPro"/>
</dbReference>
<reference evidence="2 3" key="1">
    <citation type="submission" date="2012-01" db="EMBL/GenBank/DDBJ databases">
        <title>Complete sequence of Desulfotomaculum gibsoniae DSM 7213.</title>
        <authorList>
            <consortium name="US DOE Joint Genome Institute"/>
            <person name="Lucas S."/>
            <person name="Han J."/>
            <person name="Lapidus A."/>
            <person name="Cheng J.-F."/>
            <person name="Goodwin L."/>
            <person name="Pitluck S."/>
            <person name="Peters L."/>
            <person name="Ovchinnikova G."/>
            <person name="Teshima H."/>
            <person name="Detter J.C."/>
            <person name="Han C."/>
            <person name="Tapia R."/>
            <person name="Land M."/>
            <person name="Hauser L."/>
            <person name="Kyrpides N."/>
            <person name="Ivanova N."/>
            <person name="Pagani I."/>
            <person name="Parshina S."/>
            <person name="Plugge C."/>
            <person name="Muyzer G."/>
            <person name="Kuever J."/>
            <person name="Ivanova A."/>
            <person name="Nazina T."/>
            <person name="Klenk H.-P."/>
            <person name="Brambilla E."/>
            <person name="Spring S."/>
            <person name="Stams A.F."/>
            <person name="Woyke T."/>
        </authorList>
    </citation>
    <scope>NUCLEOTIDE SEQUENCE [LARGE SCALE GENOMIC DNA]</scope>
    <source>
        <strain evidence="2 3">DSM 7213</strain>
    </source>
</reference>
<protein>
    <submittedName>
        <fullName evidence="2">Putative transcriptional regulator</fullName>
    </submittedName>
</protein>
<dbReference type="KEGG" id="dgi:Desgi_1657"/>
<dbReference type="SUPFAM" id="SSF47413">
    <property type="entry name" value="lambda repressor-like DNA-binding domains"/>
    <property type="match status" value="1"/>
</dbReference>
<evidence type="ECO:0000313" key="3">
    <source>
        <dbReference type="Proteomes" id="UP000013520"/>
    </source>
</evidence>
<evidence type="ECO:0000313" key="2">
    <source>
        <dbReference type="EMBL" id="AGL01128.1"/>
    </source>
</evidence>
<dbReference type="SMART" id="SM00530">
    <property type="entry name" value="HTH_XRE"/>
    <property type="match status" value="1"/>
</dbReference>
<dbReference type="Gene3D" id="1.10.260.40">
    <property type="entry name" value="lambda repressor-like DNA-binding domains"/>
    <property type="match status" value="1"/>
</dbReference>
<accession>R4KD69</accession>
<dbReference type="PROSITE" id="PS50943">
    <property type="entry name" value="HTH_CROC1"/>
    <property type="match status" value="1"/>
</dbReference>
<name>R4KD69_9FIRM</name>
<gene>
    <name evidence="2" type="ORF">Desgi_1657</name>
</gene>
<dbReference type="STRING" id="767817.Desgi_1657"/>
<organism evidence="2 3">
    <name type="scientific">Desulfoscipio gibsoniae DSM 7213</name>
    <dbReference type="NCBI Taxonomy" id="767817"/>
    <lineage>
        <taxon>Bacteria</taxon>
        <taxon>Bacillati</taxon>
        <taxon>Bacillota</taxon>
        <taxon>Clostridia</taxon>
        <taxon>Eubacteriales</taxon>
        <taxon>Desulfallaceae</taxon>
        <taxon>Desulfoscipio</taxon>
    </lineage>
</organism>
<dbReference type="eggNOG" id="COG1476">
    <property type="taxonomic scope" value="Bacteria"/>
</dbReference>
<dbReference type="InterPro" id="IPR010982">
    <property type="entry name" value="Lambda_DNA-bd_dom_sf"/>
</dbReference>
<dbReference type="CDD" id="cd00093">
    <property type="entry name" value="HTH_XRE"/>
    <property type="match status" value="1"/>
</dbReference>
<dbReference type="EMBL" id="CP003273">
    <property type="protein sequence ID" value="AGL01128.1"/>
    <property type="molecule type" value="Genomic_DNA"/>
</dbReference>
<dbReference type="InterPro" id="IPR001387">
    <property type="entry name" value="Cro/C1-type_HTH"/>
</dbReference>
<feature type="domain" description="HTH cro/C1-type" evidence="1">
    <location>
        <begin position="2"/>
        <end position="56"/>
    </location>
</feature>